<dbReference type="Pfam" id="PF22580">
    <property type="entry name" value="KYNU_C"/>
    <property type="match status" value="1"/>
</dbReference>
<comment type="similarity">
    <text evidence="4 6">Belongs to the kynureninase family.</text>
</comment>
<name>A0ABW2UX92_9BACI</name>
<dbReference type="Gene3D" id="3.90.1150.10">
    <property type="entry name" value="Aspartate Aminotransferase, domain 1"/>
    <property type="match status" value="1"/>
</dbReference>
<dbReference type="NCBIfam" id="TIGR01814">
    <property type="entry name" value="kynureninase"/>
    <property type="match status" value="1"/>
</dbReference>
<dbReference type="PIRSF" id="PIRSF038800">
    <property type="entry name" value="KYNU"/>
    <property type="match status" value="1"/>
</dbReference>
<feature type="binding site" evidence="4">
    <location>
        <position position="100"/>
    </location>
    <ligand>
        <name>pyridoxal 5'-phosphate</name>
        <dbReference type="ChEBI" id="CHEBI:597326"/>
    </ligand>
</feature>
<feature type="binding site" evidence="4">
    <location>
        <position position="99"/>
    </location>
    <ligand>
        <name>pyridoxal 5'-phosphate</name>
        <dbReference type="ChEBI" id="CHEBI:597326"/>
    </ligand>
</feature>
<feature type="binding site" evidence="4">
    <location>
        <begin position="127"/>
        <end position="130"/>
    </location>
    <ligand>
        <name>pyridoxal 5'-phosphate</name>
        <dbReference type="ChEBI" id="CHEBI:597326"/>
    </ligand>
</feature>
<feature type="binding site" evidence="4">
    <location>
        <position position="232"/>
    </location>
    <ligand>
        <name>pyridoxal 5'-phosphate</name>
        <dbReference type="ChEBI" id="CHEBI:597326"/>
    </ligand>
</feature>
<dbReference type="EMBL" id="JBHTGR010000016">
    <property type="protein sequence ID" value="MFC7747189.1"/>
    <property type="molecule type" value="Genomic_DNA"/>
</dbReference>
<dbReference type="InterPro" id="IPR015424">
    <property type="entry name" value="PyrdxlP-dep_Trfase"/>
</dbReference>
<protein>
    <recommendedName>
        <fullName evidence="4 5">Kynureninase</fullName>
        <ecNumber evidence="4 5">3.7.1.3</ecNumber>
    </recommendedName>
    <alternativeName>
        <fullName evidence="4">L-kynurenine hydrolase</fullName>
    </alternativeName>
</protein>
<dbReference type="PANTHER" id="PTHR14084">
    <property type="entry name" value="KYNURENINASE"/>
    <property type="match status" value="1"/>
</dbReference>
<feature type="binding site" evidence="4">
    <location>
        <position position="210"/>
    </location>
    <ligand>
        <name>pyridoxal 5'-phosphate</name>
        <dbReference type="ChEBI" id="CHEBI:597326"/>
    </ligand>
</feature>
<proteinExistence type="inferred from homology"/>
<dbReference type="Proteomes" id="UP001596620">
    <property type="component" value="Unassembled WGS sequence"/>
</dbReference>
<feature type="binding site" evidence="4">
    <location>
        <position position="261"/>
    </location>
    <ligand>
        <name>pyridoxal 5'-phosphate</name>
        <dbReference type="ChEBI" id="CHEBI:597326"/>
    </ligand>
</feature>
<dbReference type="GO" id="GO:0030429">
    <property type="term" value="F:kynureninase activity"/>
    <property type="evidence" value="ECO:0007669"/>
    <property type="project" value="UniProtKB-EC"/>
</dbReference>
<keyword evidence="2 4" id="KW-0378">Hydrolase</keyword>
<feature type="modified residue" description="N6-(pyridoxal phosphate)lysine" evidence="4">
    <location>
        <position position="233"/>
    </location>
</feature>
<evidence type="ECO:0000313" key="8">
    <source>
        <dbReference type="Proteomes" id="UP001596620"/>
    </source>
</evidence>
<evidence type="ECO:0000256" key="5">
    <source>
        <dbReference type="NCBIfam" id="TIGR01814"/>
    </source>
</evidence>
<sequence>MMYSRTDAEDMDARDELRQYRDEFYIPNNTVYMDGNSLGLMTKRAESYTQSMLDAWKNYGIDGWTEGTYPWYYVSEYLGDRMAPLIGAKNEEVIATGSTTVNLHHLAATFYHPKGNRTKILADTLNFPSDIYALKAQLRLKGYDTSQLVQVSSQDGHMLDEADIIAAMTDDVALIVLPSVLYRSGQILDMERLTKEAHARDITIGFDLCHSVGAIPHNLHDWGVDFAFWCTYKHLNGGPGSIGGLFLHEKHFGITPGLAGWFSSAKDKQFDMEHTLTPADDAGAFQIGTPHVLSAAPLIGALDIFHEAGMASVRRKSLELTDYMMKLIDYELAAYGMAICNPKQHEQRGGHVYVEHPEAARICKALKMKGVIPDFRTPSGIRLAPVAFYNTFTDVYDTVHTLKDIMANGIYKQFANERDVVS</sequence>
<comment type="pathway">
    <text evidence="4 6">Amino-acid degradation; L-kynurenine degradation; L-alanine and anthranilate from L-kynurenine: step 1/1.</text>
</comment>
<comment type="pathway">
    <text evidence="4 6">Cofactor biosynthesis; NAD(+) biosynthesis; quinolinate from L-kynurenine: step 2/3.</text>
</comment>
<dbReference type="InterPro" id="IPR015421">
    <property type="entry name" value="PyrdxlP-dep_Trfase_major"/>
</dbReference>
<keyword evidence="8" id="KW-1185">Reference proteome</keyword>
<evidence type="ECO:0000256" key="6">
    <source>
        <dbReference type="PIRNR" id="PIRNR038800"/>
    </source>
</evidence>
<dbReference type="EC" id="3.7.1.3" evidence="4 5"/>
<evidence type="ECO:0000256" key="3">
    <source>
        <dbReference type="ARBA" id="ARBA00022898"/>
    </source>
</evidence>
<comment type="function">
    <text evidence="4 6">Catalyzes the cleavage of L-kynurenine (L-Kyn) and L-3-hydroxykynurenine (L-3OHKyn) into anthranilic acid (AA) and 3-hydroxyanthranilic acid (3-OHAA), respectively.</text>
</comment>
<comment type="caution">
    <text evidence="7">The sequence shown here is derived from an EMBL/GenBank/DDBJ whole genome shotgun (WGS) entry which is preliminary data.</text>
</comment>
<comment type="catalytic activity">
    <reaction evidence="4 6">
        <text>L-kynurenine + H2O = anthranilate + L-alanine + H(+)</text>
        <dbReference type="Rhea" id="RHEA:16813"/>
        <dbReference type="ChEBI" id="CHEBI:15377"/>
        <dbReference type="ChEBI" id="CHEBI:15378"/>
        <dbReference type="ChEBI" id="CHEBI:16567"/>
        <dbReference type="ChEBI" id="CHEBI:57959"/>
        <dbReference type="ChEBI" id="CHEBI:57972"/>
        <dbReference type="EC" id="3.7.1.3"/>
    </reaction>
</comment>
<dbReference type="InterPro" id="IPR015422">
    <property type="entry name" value="PyrdxlP-dep_Trfase_small"/>
</dbReference>
<dbReference type="HAMAP" id="MF_01970">
    <property type="entry name" value="Kynureninase"/>
    <property type="match status" value="1"/>
</dbReference>
<organism evidence="7 8">
    <name type="scientific">Lentibacillus kimchii</name>
    <dbReference type="NCBI Taxonomy" id="1542911"/>
    <lineage>
        <taxon>Bacteria</taxon>
        <taxon>Bacillati</taxon>
        <taxon>Bacillota</taxon>
        <taxon>Bacilli</taxon>
        <taxon>Bacillales</taxon>
        <taxon>Bacillaceae</taxon>
        <taxon>Lentibacillus</taxon>
    </lineage>
</organism>
<dbReference type="Gene3D" id="3.40.640.10">
    <property type="entry name" value="Type I PLP-dependent aspartate aminotransferase-like (Major domain)"/>
    <property type="match status" value="1"/>
</dbReference>
<accession>A0ABW2UX92</accession>
<comment type="catalytic activity">
    <reaction evidence="6">
        <text>3-hydroxy-L-kynurenine + H2O = 3-hydroxyanthranilate + L-alanine + H(+)</text>
        <dbReference type="Rhea" id="RHEA:25143"/>
        <dbReference type="ChEBI" id="CHEBI:15377"/>
        <dbReference type="ChEBI" id="CHEBI:15378"/>
        <dbReference type="ChEBI" id="CHEBI:36559"/>
        <dbReference type="ChEBI" id="CHEBI:57972"/>
        <dbReference type="ChEBI" id="CHEBI:58125"/>
        <dbReference type="EC" id="3.7.1.3"/>
    </reaction>
</comment>
<feature type="binding site" evidence="4">
    <location>
        <position position="289"/>
    </location>
    <ligand>
        <name>pyridoxal 5'-phosphate</name>
        <dbReference type="ChEBI" id="CHEBI:597326"/>
    </ligand>
</feature>
<evidence type="ECO:0000313" key="7">
    <source>
        <dbReference type="EMBL" id="MFC7747189.1"/>
    </source>
</evidence>
<comment type="subunit">
    <text evidence="4 6">Homodimer.</text>
</comment>
<dbReference type="RefSeq" id="WP_382358736.1">
    <property type="nucleotide sequence ID" value="NZ_JBHTGR010000016.1"/>
</dbReference>
<evidence type="ECO:0000256" key="1">
    <source>
        <dbReference type="ARBA" id="ARBA00022642"/>
    </source>
</evidence>
<gene>
    <name evidence="4 7" type="primary">kynU</name>
    <name evidence="7" type="ORF">ACFQU8_08055</name>
</gene>
<comment type="caution">
    <text evidence="4">Lacks conserved residue(s) required for the propagation of feature annotation.</text>
</comment>
<evidence type="ECO:0000256" key="4">
    <source>
        <dbReference type="HAMAP-Rule" id="MF_01970"/>
    </source>
</evidence>
<keyword evidence="3 4" id="KW-0663">Pyridoxal phosphate</keyword>
<reference evidence="8" key="1">
    <citation type="journal article" date="2019" name="Int. J. Syst. Evol. Microbiol.">
        <title>The Global Catalogue of Microorganisms (GCM) 10K type strain sequencing project: providing services to taxonomists for standard genome sequencing and annotation.</title>
        <authorList>
            <consortium name="The Broad Institute Genomics Platform"/>
            <consortium name="The Broad Institute Genome Sequencing Center for Infectious Disease"/>
            <person name="Wu L."/>
            <person name="Ma J."/>
        </authorList>
    </citation>
    <scope>NUCLEOTIDE SEQUENCE [LARGE SCALE GENOMIC DNA]</scope>
    <source>
        <strain evidence="8">JCM 30234</strain>
    </source>
</reference>
<dbReference type="InterPro" id="IPR010111">
    <property type="entry name" value="Kynureninase"/>
</dbReference>
<dbReference type="PANTHER" id="PTHR14084:SF0">
    <property type="entry name" value="KYNURENINASE"/>
    <property type="match status" value="1"/>
</dbReference>
<keyword evidence="1 4" id="KW-0662">Pyridine nucleotide biosynthesis</keyword>
<evidence type="ECO:0000256" key="2">
    <source>
        <dbReference type="ARBA" id="ARBA00022801"/>
    </source>
</evidence>
<comment type="cofactor">
    <cofactor evidence="4 6">
        <name>pyridoxal 5'-phosphate</name>
        <dbReference type="ChEBI" id="CHEBI:597326"/>
    </cofactor>
</comment>
<dbReference type="SUPFAM" id="SSF53383">
    <property type="entry name" value="PLP-dependent transferases"/>
    <property type="match status" value="1"/>
</dbReference>
<feature type="binding site" evidence="4">
    <location>
        <position position="207"/>
    </location>
    <ligand>
        <name>pyridoxal 5'-phosphate</name>
        <dbReference type="ChEBI" id="CHEBI:597326"/>
    </ligand>
</feature>